<accession>A0ABT9WY65</accession>
<dbReference type="Pfam" id="PF14003">
    <property type="entry name" value="YlbE"/>
    <property type="match status" value="1"/>
</dbReference>
<proteinExistence type="predicted"/>
<gene>
    <name evidence="1" type="ORF">J2S08_003571</name>
</gene>
<dbReference type="InterPro" id="IPR025613">
    <property type="entry name" value="YlbE"/>
</dbReference>
<evidence type="ECO:0000313" key="1">
    <source>
        <dbReference type="EMBL" id="MDQ0177690.1"/>
    </source>
</evidence>
<protein>
    <recommendedName>
        <fullName evidence="3">YlbE-like protein</fullName>
    </recommendedName>
</protein>
<dbReference type="RefSeq" id="WP_307231897.1">
    <property type="nucleotide sequence ID" value="NZ_JAUSTT010000025.1"/>
</dbReference>
<dbReference type="EMBL" id="JAUSTT010000025">
    <property type="protein sequence ID" value="MDQ0177690.1"/>
    <property type="molecule type" value="Genomic_DNA"/>
</dbReference>
<evidence type="ECO:0008006" key="3">
    <source>
        <dbReference type="Google" id="ProtNLM"/>
    </source>
</evidence>
<evidence type="ECO:0000313" key="2">
    <source>
        <dbReference type="Proteomes" id="UP001223586"/>
    </source>
</evidence>
<name>A0ABT9WY65_9BACI</name>
<comment type="caution">
    <text evidence="1">The sequence shown here is derived from an EMBL/GenBank/DDBJ whole genome shotgun (WGS) entry which is preliminary data.</text>
</comment>
<dbReference type="Proteomes" id="UP001223586">
    <property type="component" value="Unassembled WGS sequence"/>
</dbReference>
<sequence length="77" mass="9264">MRPEVIEYINSDNDLKRFLVEQPIWYRILSRNPGELEQFEIASLHYFKQTIPHKVEKFSNGIQMASMMMHMFQNMKG</sequence>
<reference evidence="1 2" key="1">
    <citation type="submission" date="2023-07" db="EMBL/GenBank/DDBJ databases">
        <title>Genomic Encyclopedia of Type Strains, Phase IV (KMG-IV): sequencing the most valuable type-strain genomes for metagenomic binning, comparative biology and taxonomic classification.</title>
        <authorList>
            <person name="Goeker M."/>
        </authorList>
    </citation>
    <scope>NUCLEOTIDE SEQUENCE [LARGE SCALE GENOMIC DNA]</scope>
    <source>
        <strain evidence="1 2">DSM 23837</strain>
    </source>
</reference>
<organism evidence="1 2">
    <name type="scientific">Bacillus chungangensis</name>
    <dbReference type="NCBI Taxonomy" id="587633"/>
    <lineage>
        <taxon>Bacteria</taxon>
        <taxon>Bacillati</taxon>
        <taxon>Bacillota</taxon>
        <taxon>Bacilli</taxon>
        <taxon>Bacillales</taxon>
        <taxon>Bacillaceae</taxon>
        <taxon>Bacillus</taxon>
    </lineage>
</organism>
<keyword evidence="2" id="KW-1185">Reference proteome</keyword>